<feature type="domain" description="Translin-associated factor X-interacting protein 1 N-terminal" evidence="4">
    <location>
        <begin position="91"/>
        <end position="202"/>
    </location>
</feature>
<sequence>MSIKEDGHLPPLPAPERTFPGKGVQWQVKPVSVLVRSKDADKPGYLSTWPAHASSQTVQQKYPLSGLNRHHGCSDEFGGRATKPRFLEQLQSYLKRELTALDTLSPKLQERKLQVYQEVFDSLIEEFTTYKPLLSTIKNEYDITLAYLQEQIRELKPLRSQLVLLSEQCDKKVLELRKNERAEIRALKQERQHFQQVIEGMREQQRALETQVYHLQEELAAQYLQYRDECDARKLLIAKISSMSYNTEEEPDGDYNEVQSEDPVTVKLALKVCREDLTRAQVELNRLHAEYGEVVPHRDWENLDHMYKENLLQLETLQSDFNQMKSEYDILLDEHRKVSLQKDNLQRELDVFQKASTPRPHWEQCADVLGGRERWSEIFEGQSSKKRLEVLLEELNSMGMEQKDFFPGMGTSSNVPIYLRYEGQLKNLRLNKADIVRIIKDIWREKAFEDEKRENSSDLKEFLHQYMQRQYGGQAGEWIYSLMHCINCNLKDDFISLFYDILTDKVHESLYHSQTQMLSHLLKVLVQSDSTESGLFTASEFSEALRKAFPLKGDQDLEELVAAAQSELETSEGSIAYQRLYTEDTDGKHGHFLGIVKRQATTERHQYINQLRTQLEGKEEVSVEDLTSAFKKIDPTLDSESLKRYLQIAFHTKDPHLHPELLITEVPIQRLSVANVCRAGLMPHPE</sequence>
<feature type="region of interest" description="Disordered" evidence="3">
    <location>
        <begin position="1"/>
        <end position="21"/>
    </location>
</feature>
<dbReference type="InterPro" id="IPR032755">
    <property type="entry name" value="TSNAXIP1_N"/>
</dbReference>
<evidence type="ECO:0000313" key="6">
    <source>
        <dbReference type="Proteomes" id="UP000752171"/>
    </source>
</evidence>
<dbReference type="OrthoDB" id="261426at2759"/>
<comment type="caution">
    <text evidence="5">The sequence shown here is derived from an EMBL/GenBank/DDBJ whole genome shotgun (WGS) entry which is preliminary data.</text>
</comment>
<dbReference type="PANTHER" id="PTHR16306">
    <property type="entry name" value="TRANSLIN-ASSOCIATED FACTOR X-INTERACTING PROTEIN 1"/>
    <property type="match status" value="1"/>
</dbReference>
<reference evidence="5 6" key="1">
    <citation type="submission" date="2021-07" db="EMBL/GenBank/DDBJ databases">
        <authorList>
            <person name="Imarazene B."/>
            <person name="Zahm M."/>
            <person name="Klopp C."/>
            <person name="Cabau C."/>
            <person name="Beille S."/>
            <person name="Jouanno E."/>
            <person name="Castinel A."/>
            <person name="Lluch J."/>
            <person name="Gil L."/>
            <person name="Kuchtly C."/>
            <person name="Lopez Roques C."/>
            <person name="Donnadieu C."/>
            <person name="Parrinello H."/>
            <person name="Journot L."/>
            <person name="Du K."/>
            <person name="Schartl M."/>
            <person name="Retaux S."/>
            <person name="Guiguen Y."/>
        </authorList>
    </citation>
    <scope>NUCLEOTIDE SEQUENCE [LARGE SCALE GENOMIC DNA]</scope>
    <source>
        <strain evidence="5">Pach_M1</strain>
        <tissue evidence="5">Testis</tissue>
    </source>
</reference>
<proteinExistence type="predicted"/>
<dbReference type="EMBL" id="JAICCE010000009">
    <property type="protein sequence ID" value="KAG9273241.1"/>
    <property type="molecule type" value="Genomic_DNA"/>
</dbReference>
<keyword evidence="1 2" id="KW-0175">Coiled coil</keyword>
<dbReference type="Proteomes" id="UP000752171">
    <property type="component" value="Unassembled WGS sequence"/>
</dbReference>
<feature type="coiled-coil region" evidence="2">
    <location>
        <begin position="314"/>
        <end position="355"/>
    </location>
</feature>
<accession>A0A8T2LWQ5</accession>
<dbReference type="AlphaFoldDB" id="A0A8T2LWQ5"/>
<feature type="coiled-coil region" evidence="2">
    <location>
        <begin position="177"/>
        <end position="218"/>
    </location>
</feature>
<organism evidence="5 6">
    <name type="scientific">Astyanax mexicanus</name>
    <name type="common">Blind cave fish</name>
    <name type="synonym">Astyanax fasciatus mexicanus</name>
    <dbReference type="NCBI Taxonomy" id="7994"/>
    <lineage>
        <taxon>Eukaryota</taxon>
        <taxon>Metazoa</taxon>
        <taxon>Chordata</taxon>
        <taxon>Craniata</taxon>
        <taxon>Vertebrata</taxon>
        <taxon>Euteleostomi</taxon>
        <taxon>Actinopterygii</taxon>
        <taxon>Neopterygii</taxon>
        <taxon>Teleostei</taxon>
        <taxon>Ostariophysi</taxon>
        <taxon>Characiformes</taxon>
        <taxon>Characoidei</taxon>
        <taxon>Acestrorhamphidae</taxon>
        <taxon>Acestrorhamphinae</taxon>
        <taxon>Astyanax</taxon>
    </lineage>
</organism>
<dbReference type="PANTHER" id="PTHR16306:SF0">
    <property type="entry name" value="TRANSLIN-ASSOCIATED FACTOR X-INTERACTING PROTEIN 1"/>
    <property type="match status" value="1"/>
</dbReference>
<evidence type="ECO:0000256" key="3">
    <source>
        <dbReference type="SAM" id="MobiDB-lite"/>
    </source>
</evidence>
<evidence type="ECO:0000259" key="4">
    <source>
        <dbReference type="Pfam" id="PF15739"/>
    </source>
</evidence>
<dbReference type="Pfam" id="PF15739">
    <property type="entry name" value="TSNAXIP1_N"/>
    <property type="match status" value="1"/>
</dbReference>
<name>A0A8T2LWQ5_ASTMX</name>
<evidence type="ECO:0000256" key="2">
    <source>
        <dbReference type="SAM" id="Coils"/>
    </source>
</evidence>
<dbReference type="GO" id="GO:0005737">
    <property type="term" value="C:cytoplasm"/>
    <property type="evidence" value="ECO:0007669"/>
    <property type="project" value="TreeGrafter"/>
</dbReference>
<gene>
    <name evidence="5" type="primary">TSNAXIP1</name>
    <name evidence="5" type="ORF">AMEX_G12348</name>
</gene>
<protein>
    <submittedName>
        <fullName evidence="5">Translin-associated factor X-interacting protein 1</fullName>
    </submittedName>
</protein>
<evidence type="ECO:0000313" key="5">
    <source>
        <dbReference type="EMBL" id="KAG9273241.1"/>
    </source>
</evidence>
<evidence type="ECO:0000256" key="1">
    <source>
        <dbReference type="ARBA" id="ARBA00023054"/>
    </source>
</evidence>